<dbReference type="RefSeq" id="WP_137317952.1">
    <property type="nucleotide sequence ID" value="NZ_BAABGL010000003.1"/>
</dbReference>
<dbReference type="PANTHER" id="PTHR41368">
    <property type="entry name" value="PROTEIN YGHO"/>
    <property type="match status" value="1"/>
</dbReference>
<dbReference type="EMBL" id="BAABGL010000003">
    <property type="protein sequence ID" value="GAA4385300.1"/>
    <property type="molecule type" value="Genomic_DNA"/>
</dbReference>
<comment type="caution">
    <text evidence="1">The sequence shown here is derived from an EMBL/GenBank/DDBJ whole genome shotgun (WGS) entry which is preliminary data.</text>
</comment>
<evidence type="ECO:0000313" key="2">
    <source>
        <dbReference type="Proteomes" id="UP001500642"/>
    </source>
</evidence>
<dbReference type="Gene3D" id="3.40.630.30">
    <property type="match status" value="1"/>
</dbReference>
<evidence type="ECO:0008006" key="3">
    <source>
        <dbReference type="Google" id="ProtNLM"/>
    </source>
</evidence>
<dbReference type="Proteomes" id="UP001500642">
    <property type="component" value="Unassembled WGS sequence"/>
</dbReference>
<organism evidence="1 2">
    <name type="scientific">Brevibacterium pityocampae</name>
    <dbReference type="NCBI Taxonomy" id="506594"/>
    <lineage>
        <taxon>Bacteria</taxon>
        <taxon>Bacillati</taxon>
        <taxon>Actinomycetota</taxon>
        <taxon>Actinomycetes</taxon>
        <taxon>Micrococcales</taxon>
        <taxon>Brevibacteriaceae</taxon>
        <taxon>Brevibacterium</taxon>
    </lineage>
</organism>
<protein>
    <recommendedName>
        <fullName evidence="3">N-acetyltransferase domain-containing protein</fullName>
    </recommendedName>
</protein>
<dbReference type="InterPro" id="IPR039968">
    <property type="entry name" value="BcerS-like"/>
</dbReference>
<dbReference type="InterPro" id="IPR016181">
    <property type="entry name" value="Acyl_CoA_acyltransferase"/>
</dbReference>
<gene>
    <name evidence="1" type="ORF">GCM10023167_06930</name>
</gene>
<name>A0ABP8J5B8_9MICO</name>
<keyword evidence="2" id="KW-1185">Reference proteome</keyword>
<sequence>MTVSPVRTRADLAAFLELPARLGRDEGTSGLRVPLLRSEIRSWHTGRTWFPAPIELLLARTGGTVTGRTTAHRCAALDARLSTGPQALAPTVRALCFGATEFADEHAAAELFEALGARARNTGCTHLFGPVSPLPNTTGGVVTAGFAERGFFDSPWNPAHVPAAYEAHGFTRWAQADSWIVDLGGVPAARATAPTAAEAAAAGVRLRHPSRVGTRRFVRRLRPTLNRAFAALPYYTEIGPAQMAGQTAGLEALMDPALIVTADGLDDPPAAPPRCFALVVPDPTAILQRHDGRLGPRAVAELLTSHRTRGRDAILLIQGTDPDHSGSGLLTLVLRQVYANLIAGGYRRLRVTSIGRDNPGSAAVFDRAGGRPLHGLTTYVRDLR</sequence>
<dbReference type="SUPFAM" id="SSF55729">
    <property type="entry name" value="Acyl-CoA N-acyltransferases (Nat)"/>
    <property type="match status" value="1"/>
</dbReference>
<proteinExistence type="predicted"/>
<dbReference type="PANTHER" id="PTHR41368:SF1">
    <property type="entry name" value="PROTEIN YGHO"/>
    <property type="match status" value="1"/>
</dbReference>
<reference evidence="2" key="1">
    <citation type="journal article" date="2019" name="Int. J. Syst. Evol. Microbiol.">
        <title>The Global Catalogue of Microorganisms (GCM) 10K type strain sequencing project: providing services to taxonomists for standard genome sequencing and annotation.</title>
        <authorList>
            <consortium name="The Broad Institute Genomics Platform"/>
            <consortium name="The Broad Institute Genome Sequencing Center for Infectious Disease"/>
            <person name="Wu L."/>
            <person name="Ma J."/>
        </authorList>
    </citation>
    <scope>NUCLEOTIDE SEQUENCE [LARGE SCALE GENOMIC DNA]</scope>
    <source>
        <strain evidence="2">JCM 17808</strain>
    </source>
</reference>
<accession>A0ABP8J5B8</accession>
<evidence type="ECO:0000313" key="1">
    <source>
        <dbReference type="EMBL" id="GAA4385300.1"/>
    </source>
</evidence>